<dbReference type="PANTHER" id="PTHR10072:SF41">
    <property type="entry name" value="IRON-SULFUR CLUSTER ASSEMBLY 1 HOMOLOG, MITOCHONDRIAL"/>
    <property type="match status" value="1"/>
</dbReference>
<evidence type="ECO:0008006" key="3">
    <source>
        <dbReference type="Google" id="ProtNLM"/>
    </source>
</evidence>
<reference evidence="1 2" key="1">
    <citation type="submission" date="2021-02" db="EMBL/GenBank/DDBJ databases">
        <title>Safari Cat Assemblies.</title>
        <authorList>
            <person name="Bredemeyer K.R."/>
            <person name="Murphy W.J."/>
        </authorList>
    </citation>
    <scope>NUCLEOTIDE SEQUENCE [LARGE SCALE GENOMIC DNA]</scope>
</reference>
<sequence>MAGLLASLVRAAVWAVTRRKLQPLWAIEELLKDKPEHVGLKVGVQSRGCNSLSDTLEYAQTEGDSEEEAVQDRKTRISDRIATRSPLTNSLSGETLSRSFSVGFLLLHTLFLMRFSSITSALYHRSPHRGRLRAPT</sequence>
<accession>A0ABI7WBF7</accession>
<reference evidence="1" key="3">
    <citation type="submission" date="2025-09" db="UniProtKB">
        <authorList>
            <consortium name="Ensembl"/>
        </authorList>
    </citation>
    <scope>IDENTIFICATION</scope>
    <source>
        <strain evidence="1">breed Abyssinian</strain>
    </source>
</reference>
<dbReference type="GeneTree" id="ENSGT00950000185677"/>
<evidence type="ECO:0000313" key="1">
    <source>
        <dbReference type="Ensembl" id="ENSFCTP00005007614.1"/>
    </source>
</evidence>
<dbReference type="PANTHER" id="PTHR10072">
    <property type="entry name" value="IRON-SULFUR CLUSTER ASSEMBLY PROTEIN"/>
    <property type="match status" value="1"/>
</dbReference>
<protein>
    <recommendedName>
        <fullName evidence="3">FeS cluster biogenesis domain-containing protein</fullName>
    </recommendedName>
</protein>
<name>A0ABI7WBF7_FELCA</name>
<proteinExistence type="predicted"/>
<dbReference type="InterPro" id="IPR050322">
    <property type="entry name" value="Fe-S_cluster_asmbl/transfer"/>
</dbReference>
<evidence type="ECO:0000313" key="2">
    <source>
        <dbReference type="Proteomes" id="UP000823872"/>
    </source>
</evidence>
<dbReference type="Proteomes" id="UP000823872">
    <property type="component" value="Chromosome D2"/>
</dbReference>
<dbReference type="Ensembl" id="ENSFCTT00005011958.1">
    <property type="protein sequence ID" value="ENSFCTP00005007614.1"/>
    <property type="gene ID" value="ENSFCTG00005004434.1"/>
</dbReference>
<reference evidence="1" key="2">
    <citation type="submission" date="2025-08" db="UniProtKB">
        <authorList>
            <consortium name="Ensembl"/>
        </authorList>
    </citation>
    <scope>IDENTIFICATION</scope>
    <source>
        <strain evidence="1">breed Abyssinian</strain>
    </source>
</reference>
<keyword evidence="2" id="KW-1185">Reference proteome</keyword>
<organism evidence="1 2">
    <name type="scientific">Felis catus</name>
    <name type="common">Cat</name>
    <name type="synonym">Felis silvestris catus</name>
    <dbReference type="NCBI Taxonomy" id="9685"/>
    <lineage>
        <taxon>Eukaryota</taxon>
        <taxon>Metazoa</taxon>
        <taxon>Chordata</taxon>
        <taxon>Craniata</taxon>
        <taxon>Vertebrata</taxon>
        <taxon>Euteleostomi</taxon>
        <taxon>Mammalia</taxon>
        <taxon>Eutheria</taxon>
        <taxon>Laurasiatheria</taxon>
        <taxon>Carnivora</taxon>
        <taxon>Feliformia</taxon>
        <taxon>Felidae</taxon>
        <taxon>Felinae</taxon>
        <taxon>Felis</taxon>
    </lineage>
</organism>